<organism evidence="1 2">
    <name type="scientific">Paraprevotella xylaniphila YIT 11841</name>
    <dbReference type="NCBI Taxonomy" id="762982"/>
    <lineage>
        <taxon>Bacteria</taxon>
        <taxon>Pseudomonadati</taxon>
        <taxon>Bacteroidota</taxon>
        <taxon>Bacteroidia</taxon>
        <taxon>Bacteroidales</taxon>
        <taxon>Prevotellaceae</taxon>
        <taxon>Paraprevotella</taxon>
    </lineage>
</organism>
<accession>F3QXT9</accession>
<sequence length="48" mass="5593">MHIYTVYALLFCISPAYMQFNLKRMENHSAESGKSFSACRLVFLFQTP</sequence>
<dbReference type="Proteomes" id="UP000005546">
    <property type="component" value="Unassembled WGS sequence"/>
</dbReference>
<comment type="caution">
    <text evidence="1">The sequence shown here is derived from an EMBL/GenBank/DDBJ whole genome shotgun (WGS) entry which is preliminary data.</text>
</comment>
<dbReference type="AlphaFoldDB" id="F3QXT9"/>
<dbReference type="HOGENOM" id="CLU_3155945_0_0_10"/>
<protein>
    <submittedName>
        <fullName evidence="1">Uncharacterized protein</fullName>
    </submittedName>
</protein>
<gene>
    <name evidence="1" type="ORF">HMPREF9442_03029</name>
</gene>
<name>F3QXT9_9BACT</name>
<evidence type="ECO:0000313" key="2">
    <source>
        <dbReference type="Proteomes" id="UP000005546"/>
    </source>
</evidence>
<evidence type="ECO:0000313" key="1">
    <source>
        <dbReference type="EMBL" id="EGG50974.1"/>
    </source>
</evidence>
<keyword evidence="2" id="KW-1185">Reference proteome</keyword>
<proteinExistence type="predicted"/>
<reference evidence="1 2" key="1">
    <citation type="submission" date="2011-02" db="EMBL/GenBank/DDBJ databases">
        <authorList>
            <person name="Weinstock G."/>
            <person name="Sodergren E."/>
            <person name="Clifton S."/>
            <person name="Fulton L."/>
            <person name="Fulton B."/>
            <person name="Courtney L."/>
            <person name="Fronick C."/>
            <person name="Harrison M."/>
            <person name="Strong C."/>
            <person name="Farmer C."/>
            <person name="Delahaunty K."/>
            <person name="Markovic C."/>
            <person name="Hall O."/>
            <person name="Minx P."/>
            <person name="Tomlinson C."/>
            <person name="Mitreva M."/>
            <person name="Hou S."/>
            <person name="Chen J."/>
            <person name="Wollam A."/>
            <person name="Pepin K.H."/>
            <person name="Johnson M."/>
            <person name="Bhonagiri V."/>
            <person name="Zhang X."/>
            <person name="Suruliraj S."/>
            <person name="Warren W."/>
            <person name="Chinwalla A."/>
            <person name="Mardis E.R."/>
            <person name="Wilson R.K."/>
        </authorList>
    </citation>
    <scope>NUCLEOTIDE SEQUENCE [LARGE SCALE GENOMIC DNA]</scope>
    <source>
        <strain evidence="1 2">YIT 11841</strain>
    </source>
</reference>
<dbReference type="EMBL" id="AFBR01000090">
    <property type="protein sequence ID" value="EGG50974.1"/>
    <property type="molecule type" value="Genomic_DNA"/>
</dbReference>